<dbReference type="FunFam" id="3.40.50.300:FF:000332">
    <property type="entry name" value="DNA repair and recombination protein RAD54-like"/>
    <property type="match status" value="1"/>
</dbReference>
<organism evidence="8 9">
    <name type="scientific">Spizellomyces punctatus (strain DAOM BR117)</name>
    <dbReference type="NCBI Taxonomy" id="645134"/>
    <lineage>
        <taxon>Eukaryota</taxon>
        <taxon>Fungi</taxon>
        <taxon>Fungi incertae sedis</taxon>
        <taxon>Chytridiomycota</taxon>
        <taxon>Chytridiomycota incertae sedis</taxon>
        <taxon>Chytridiomycetes</taxon>
        <taxon>Spizellomycetales</taxon>
        <taxon>Spizellomycetaceae</taxon>
        <taxon>Spizellomyces</taxon>
    </lineage>
</organism>
<sequence>MRRSLAPSKREHSNTASAHSVSNPTSSASLHVPALPAKRRRLFTSPLLPKNVSTATENHARHQEDNGGDLDALNKVEPGSCYSVVYRKKQQKKHKTWDADGILVVHTRSALLQNMEGKVYDRAVKKDLSRHLLESAIRLGKCGLPSAPLAEGSMITIGNREVEVGSLLAWSDYTSGQCYIESQGEPVLNPTKGFKKFKALSGNIACSSTVAKIASPRHNPYASNALVMPRPVTEDGGQVKECPRYKLSLASWVTYRRTAQIIDVVVDPVISSHLRPHQREGVVFLYECVMQMRDFNGAGAILADEMGLGKTVQTIAVIWTLLKQTSIAGSPPPVKRALIVCPATLVENWKNEFRKWLGDERIRVFAVDEKSQIADFIVSRLYQVLVIGYEKMRALQDEIAKANFDIAVYDEGHRLKNSQIRTAQVMKQLQTSRRILLSGTPMQNDLSEFFSIIDFVNPGVLGTFNTFKKVFQDPIMKSRDRSCTPEEYDLGQKRSKELSRLTHMFILRRTSEVNARYLPPKSEFVLFCRPTALQLSMYRHILGSPDVKTCIHDAGKDMSNILEFSTMLKKLLNAPQLVTNERVADFPILAPEVLNDVRQDAQFSGKMSVLASLLRSIRETTQEKVLIVSNWTQTLDLIETLCTQRAYGLLRLDGKTPVAKRQKYVDQFNTSNAYFVFLLSSKAGGVGLNLTGASRLILYDIDWNPSICQQAMARIWRDGQSRDVKIYRLLSTGTIEEKIYQRQLTKISLSDALIDDKETGMNAFTSQELKDLFTLDENTECLTHDLLGCSCQKGMISSTTTTFTEKFSELKCWEHLSSGMVERLQEVDPVITRALSQEPALRKPLSYIFHKATVRGGSLTST</sequence>
<keyword evidence="2" id="KW-0378">Hydrolase</keyword>
<dbReference type="eggNOG" id="KOG0390">
    <property type="taxonomic scope" value="Eukaryota"/>
</dbReference>
<dbReference type="Gene3D" id="3.40.50.300">
    <property type="entry name" value="P-loop containing nucleotide triphosphate hydrolases"/>
    <property type="match status" value="1"/>
</dbReference>
<dbReference type="Proteomes" id="UP000053201">
    <property type="component" value="Unassembled WGS sequence"/>
</dbReference>
<keyword evidence="3" id="KW-0347">Helicase</keyword>
<keyword evidence="9" id="KW-1185">Reference proteome</keyword>
<evidence type="ECO:0000256" key="2">
    <source>
        <dbReference type="ARBA" id="ARBA00022801"/>
    </source>
</evidence>
<dbReference type="InterPro" id="IPR038718">
    <property type="entry name" value="SNF2-like_sf"/>
</dbReference>
<dbReference type="VEuPathDB" id="FungiDB:SPPG_07408"/>
<feature type="region of interest" description="Disordered" evidence="5">
    <location>
        <begin position="1"/>
        <end position="30"/>
    </location>
</feature>
<evidence type="ECO:0008006" key="10">
    <source>
        <dbReference type="Google" id="ProtNLM"/>
    </source>
</evidence>
<dbReference type="GO" id="GO:0016787">
    <property type="term" value="F:hydrolase activity"/>
    <property type="evidence" value="ECO:0007669"/>
    <property type="project" value="UniProtKB-KW"/>
</dbReference>
<dbReference type="InterPro" id="IPR049730">
    <property type="entry name" value="SNF2/RAD54-like_C"/>
</dbReference>
<evidence type="ECO:0000313" key="8">
    <source>
        <dbReference type="EMBL" id="KNC97493.1"/>
    </source>
</evidence>
<dbReference type="InterPro" id="IPR027417">
    <property type="entry name" value="P-loop_NTPase"/>
</dbReference>
<evidence type="ECO:0000259" key="6">
    <source>
        <dbReference type="PROSITE" id="PS51192"/>
    </source>
</evidence>
<protein>
    <recommendedName>
        <fullName evidence="10">DNA repair and recombination protein RAD54B</fullName>
    </recommendedName>
</protein>
<dbReference type="InterPro" id="IPR050496">
    <property type="entry name" value="SNF2_RAD54_helicase_repair"/>
</dbReference>
<feature type="domain" description="Helicase ATP-binding" evidence="6">
    <location>
        <begin position="291"/>
        <end position="459"/>
    </location>
</feature>
<dbReference type="PROSITE" id="PS51194">
    <property type="entry name" value="HELICASE_CTER"/>
    <property type="match status" value="1"/>
</dbReference>
<dbReference type="InParanoid" id="A0A0L0HA03"/>
<dbReference type="OrthoDB" id="413460at2759"/>
<evidence type="ECO:0000256" key="3">
    <source>
        <dbReference type="ARBA" id="ARBA00022806"/>
    </source>
</evidence>
<dbReference type="AlphaFoldDB" id="A0A0L0HA03"/>
<dbReference type="Pfam" id="PF00176">
    <property type="entry name" value="SNF2-rel_dom"/>
    <property type="match status" value="1"/>
</dbReference>
<dbReference type="PANTHER" id="PTHR45629">
    <property type="entry name" value="SNF2/RAD54 FAMILY MEMBER"/>
    <property type="match status" value="1"/>
</dbReference>
<dbReference type="GO" id="GO:0004386">
    <property type="term" value="F:helicase activity"/>
    <property type="evidence" value="ECO:0007669"/>
    <property type="project" value="UniProtKB-KW"/>
</dbReference>
<dbReference type="SMART" id="SM00490">
    <property type="entry name" value="HELICc"/>
    <property type="match status" value="1"/>
</dbReference>
<dbReference type="RefSeq" id="XP_016605533.1">
    <property type="nucleotide sequence ID" value="XM_016755574.1"/>
</dbReference>
<dbReference type="GO" id="GO:0005524">
    <property type="term" value="F:ATP binding"/>
    <property type="evidence" value="ECO:0007669"/>
    <property type="project" value="UniProtKB-KW"/>
</dbReference>
<evidence type="ECO:0000259" key="7">
    <source>
        <dbReference type="PROSITE" id="PS51194"/>
    </source>
</evidence>
<dbReference type="CDD" id="cd18793">
    <property type="entry name" value="SF2_C_SNF"/>
    <property type="match status" value="1"/>
</dbReference>
<dbReference type="Pfam" id="PF00271">
    <property type="entry name" value="Helicase_C"/>
    <property type="match status" value="1"/>
</dbReference>
<dbReference type="GO" id="GO:0015616">
    <property type="term" value="F:DNA translocase activity"/>
    <property type="evidence" value="ECO:0007669"/>
    <property type="project" value="TreeGrafter"/>
</dbReference>
<dbReference type="InterPro" id="IPR000330">
    <property type="entry name" value="SNF2_N"/>
</dbReference>
<dbReference type="STRING" id="645134.A0A0L0HA03"/>
<dbReference type="SMART" id="SM00487">
    <property type="entry name" value="DEXDc"/>
    <property type="match status" value="1"/>
</dbReference>
<dbReference type="Gene3D" id="3.40.50.10810">
    <property type="entry name" value="Tandem AAA-ATPase domain"/>
    <property type="match status" value="1"/>
</dbReference>
<evidence type="ECO:0000256" key="4">
    <source>
        <dbReference type="ARBA" id="ARBA00022840"/>
    </source>
</evidence>
<proteinExistence type="predicted"/>
<evidence type="ECO:0000256" key="1">
    <source>
        <dbReference type="ARBA" id="ARBA00022741"/>
    </source>
</evidence>
<dbReference type="GO" id="GO:0007131">
    <property type="term" value="P:reciprocal meiotic recombination"/>
    <property type="evidence" value="ECO:0007669"/>
    <property type="project" value="TreeGrafter"/>
</dbReference>
<keyword evidence="1" id="KW-0547">Nucleotide-binding</keyword>
<evidence type="ECO:0000256" key="5">
    <source>
        <dbReference type="SAM" id="MobiDB-lite"/>
    </source>
</evidence>
<dbReference type="PANTHER" id="PTHR45629:SF7">
    <property type="entry name" value="DNA EXCISION REPAIR PROTEIN ERCC-6-RELATED"/>
    <property type="match status" value="1"/>
</dbReference>
<feature type="domain" description="Helicase C-terminal" evidence="7">
    <location>
        <begin position="612"/>
        <end position="765"/>
    </location>
</feature>
<dbReference type="SUPFAM" id="SSF52540">
    <property type="entry name" value="P-loop containing nucleoside triphosphate hydrolases"/>
    <property type="match status" value="2"/>
</dbReference>
<dbReference type="CDD" id="cd18004">
    <property type="entry name" value="DEXHc_RAD54"/>
    <property type="match status" value="1"/>
</dbReference>
<dbReference type="GO" id="GO:0005634">
    <property type="term" value="C:nucleus"/>
    <property type="evidence" value="ECO:0007669"/>
    <property type="project" value="TreeGrafter"/>
</dbReference>
<dbReference type="FunFam" id="3.40.50.10810:FF:000020">
    <property type="entry name" value="DNA repair and recombination protein RAD54B"/>
    <property type="match status" value="1"/>
</dbReference>
<dbReference type="GO" id="GO:0000724">
    <property type="term" value="P:double-strand break repair via homologous recombination"/>
    <property type="evidence" value="ECO:0007669"/>
    <property type="project" value="TreeGrafter"/>
</dbReference>
<feature type="compositionally biased region" description="Polar residues" evidence="5">
    <location>
        <begin position="14"/>
        <end position="29"/>
    </location>
</feature>
<accession>A0A0L0HA03</accession>
<dbReference type="Gene3D" id="1.20.120.850">
    <property type="entry name" value="SWI2/SNF2 ATPases, N-terminal domain"/>
    <property type="match status" value="1"/>
</dbReference>
<dbReference type="PROSITE" id="PS51192">
    <property type="entry name" value="HELICASE_ATP_BIND_1"/>
    <property type="match status" value="1"/>
</dbReference>
<name>A0A0L0HA03_SPIPD</name>
<gene>
    <name evidence="8" type="ORF">SPPG_07408</name>
</gene>
<dbReference type="GeneID" id="27690626"/>
<keyword evidence="4" id="KW-0067">ATP-binding</keyword>
<dbReference type="OMA" id="AWFNKIC"/>
<dbReference type="InterPro" id="IPR001650">
    <property type="entry name" value="Helicase_C-like"/>
</dbReference>
<dbReference type="InterPro" id="IPR014001">
    <property type="entry name" value="Helicase_ATP-bd"/>
</dbReference>
<evidence type="ECO:0000313" key="9">
    <source>
        <dbReference type="Proteomes" id="UP000053201"/>
    </source>
</evidence>
<reference evidence="8 9" key="1">
    <citation type="submission" date="2009-08" db="EMBL/GenBank/DDBJ databases">
        <title>The Genome Sequence of Spizellomyces punctatus strain DAOM BR117.</title>
        <authorList>
            <consortium name="The Broad Institute Genome Sequencing Platform"/>
            <person name="Russ C."/>
            <person name="Cuomo C."/>
            <person name="Shea T."/>
            <person name="Young S.K."/>
            <person name="Zeng Q."/>
            <person name="Koehrsen M."/>
            <person name="Haas B."/>
            <person name="Borodovsky M."/>
            <person name="Guigo R."/>
            <person name="Alvarado L."/>
            <person name="Berlin A."/>
            <person name="Bochicchio J."/>
            <person name="Borenstein D."/>
            <person name="Chapman S."/>
            <person name="Chen Z."/>
            <person name="Engels R."/>
            <person name="Freedman E."/>
            <person name="Gellesch M."/>
            <person name="Goldberg J."/>
            <person name="Griggs A."/>
            <person name="Gujja S."/>
            <person name="Heiman D."/>
            <person name="Hepburn T."/>
            <person name="Howarth C."/>
            <person name="Jen D."/>
            <person name="Larson L."/>
            <person name="Lewis B."/>
            <person name="Mehta T."/>
            <person name="Park D."/>
            <person name="Pearson M."/>
            <person name="Roberts A."/>
            <person name="Saif S."/>
            <person name="Shenoy N."/>
            <person name="Sisk P."/>
            <person name="Stolte C."/>
            <person name="Sykes S."/>
            <person name="Thomson T."/>
            <person name="Walk T."/>
            <person name="White J."/>
            <person name="Yandava C."/>
            <person name="Burger G."/>
            <person name="Gray M.W."/>
            <person name="Holland P.W.H."/>
            <person name="King N."/>
            <person name="Lang F.B.F."/>
            <person name="Roger A.J."/>
            <person name="Ruiz-Trillo I."/>
            <person name="Lander E."/>
            <person name="Nusbaum C."/>
        </authorList>
    </citation>
    <scope>NUCLEOTIDE SEQUENCE [LARGE SCALE GENOMIC DNA]</scope>
    <source>
        <strain evidence="8 9">DAOM BR117</strain>
    </source>
</reference>
<dbReference type="EMBL" id="KQ257464">
    <property type="protein sequence ID" value="KNC97493.1"/>
    <property type="molecule type" value="Genomic_DNA"/>
</dbReference>